<evidence type="ECO:0000313" key="2">
    <source>
        <dbReference type="EMBL" id="MPC34310.1"/>
    </source>
</evidence>
<proteinExistence type="predicted"/>
<keyword evidence="3" id="KW-1185">Reference proteome</keyword>
<feature type="region of interest" description="Disordered" evidence="1">
    <location>
        <begin position="1"/>
        <end position="45"/>
    </location>
</feature>
<organism evidence="2 3">
    <name type="scientific">Portunus trituberculatus</name>
    <name type="common">Swimming crab</name>
    <name type="synonym">Neptunus trituberculatus</name>
    <dbReference type="NCBI Taxonomy" id="210409"/>
    <lineage>
        <taxon>Eukaryota</taxon>
        <taxon>Metazoa</taxon>
        <taxon>Ecdysozoa</taxon>
        <taxon>Arthropoda</taxon>
        <taxon>Crustacea</taxon>
        <taxon>Multicrustacea</taxon>
        <taxon>Malacostraca</taxon>
        <taxon>Eumalacostraca</taxon>
        <taxon>Eucarida</taxon>
        <taxon>Decapoda</taxon>
        <taxon>Pleocyemata</taxon>
        <taxon>Brachyura</taxon>
        <taxon>Eubrachyura</taxon>
        <taxon>Portunoidea</taxon>
        <taxon>Portunidae</taxon>
        <taxon>Portuninae</taxon>
        <taxon>Portunus</taxon>
    </lineage>
</organism>
<feature type="compositionally biased region" description="Basic and acidic residues" evidence="1">
    <location>
        <begin position="30"/>
        <end position="40"/>
    </location>
</feature>
<dbReference type="EMBL" id="VSRR010003029">
    <property type="protein sequence ID" value="MPC34310.1"/>
    <property type="molecule type" value="Genomic_DNA"/>
</dbReference>
<accession>A0A5B7EII8</accession>
<dbReference type="Proteomes" id="UP000324222">
    <property type="component" value="Unassembled WGS sequence"/>
</dbReference>
<dbReference type="AlphaFoldDB" id="A0A5B7EII8"/>
<protein>
    <submittedName>
        <fullName evidence="2">Uncharacterized protein</fullName>
    </submittedName>
</protein>
<reference evidence="2 3" key="1">
    <citation type="submission" date="2019-05" db="EMBL/GenBank/DDBJ databases">
        <title>Another draft genome of Portunus trituberculatus and its Hox gene families provides insights of decapod evolution.</title>
        <authorList>
            <person name="Jeong J.-H."/>
            <person name="Song I."/>
            <person name="Kim S."/>
            <person name="Choi T."/>
            <person name="Kim D."/>
            <person name="Ryu S."/>
            <person name="Kim W."/>
        </authorList>
    </citation>
    <scope>NUCLEOTIDE SEQUENCE [LARGE SCALE GENOMIC DNA]</scope>
    <source>
        <tissue evidence="2">Muscle</tissue>
    </source>
</reference>
<sequence>MINHAAVKAGNALPRTAVESVQSPTNAESARQRRSTDSEGSRGTCARVSSRIDIGEETWVACVRDPSVSTLFPVTTRQNQETFNRISL</sequence>
<evidence type="ECO:0000256" key="1">
    <source>
        <dbReference type="SAM" id="MobiDB-lite"/>
    </source>
</evidence>
<gene>
    <name evidence="2" type="ORF">E2C01_027695</name>
</gene>
<name>A0A5B7EII8_PORTR</name>
<evidence type="ECO:0000313" key="3">
    <source>
        <dbReference type="Proteomes" id="UP000324222"/>
    </source>
</evidence>
<comment type="caution">
    <text evidence="2">The sequence shown here is derived from an EMBL/GenBank/DDBJ whole genome shotgun (WGS) entry which is preliminary data.</text>
</comment>
<feature type="compositionally biased region" description="Polar residues" evidence="1">
    <location>
        <begin position="19"/>
        <end position="29"/>
    </location>
</feature>